<evidence type="ECO:0000256" key="3">
    <source>
        <dbReference type="ARBA" id="ARBA00022448"/>
    </source>
</evidence>
<dbReference type="Gene3D" id="1.10.287.660">
    <property type="entry name" value="Helix hairpin bin"/>
    <property type="match status" value="1"/>
</dbReference>
<dbReference type="InterPro" id="IPR029012">
    <property type="entry name" value="Helix_hairpin_bin_sf"/>
</dbReference>
<dbReference type="PANTHER" id="PTHR13678">
    <property type="entry name" value="VACUOLAR PROTEIN SORTING-ASSOCIATED PROTEIN 37"/>
    <property type="match status" value="1"/>
</dbReference>
<evidence type="ECO:0000256" key="7">
    <source>
        <dbReference type="SAM" id="MobiDB-lite"/>
    </source>
</evidence>
<sequence length="262" mass="28946">MHDPPPPVLPPKPGSHDTSRIGTPVMLNSPRHGNGNGTGPDVESAGGSRLNQVSQPAGLEIARPESVPDPGEHWLPKVLQDKALFVVFLPADDGIRKHDLADIATNVDLLNALAHAPSTIHPSLSSSHQALQAALTENLELASRLVELEARLAHQRSTTQAQLLSTHALERQWRQKQSDMDHALAPFSPAAMYQRLGQGVHEQASVCHVLEESFIDGEGDGAYASERETLDWIKRYRDAKVLYYLRQERKERWDEGRVGGWR</sequence>
<feature type="domain" description="VPS37 C-terminal" evidence="8">
    <location>
        <begin position="170"/>
        <end position="262"/>
    </location>
</feature>
<accession>A0ABQ9PSY6</accession>
<name>A0ABQ9PSY6_9PEZI</name>
<keyword evidence="3 6" id="KW-0813">Transport</keyword>
<dbReference type="SUPFAM" id="SSF140111">
    <property type="entry name" value="Endosomal sorting complex assembly domain"/>
    <property type="match status" value="1"/>
</dbReference>
<comment type="caution">
    <text evidence="9">The sequence shown here is derived from an EMBL/GenBank/DDBJ whole genome shotgun (WGS) entry which is preliminary data.</text>
</comment>
<feature type="compositionally biased region" description="Pro residues" evidence="7">
    <location>
        <begin position="1"/>
        <end position="13"/>
    </location>
</feature>
<comment type="similarity">
    <text evidence="2">Belongs to the VPS37 family.</text>
</comment>
<keyword evidence="4" id="KW-0967">Endosome</keyword>
<comment type="subcellular location">
    <subcellularLocation>
        <location evidence="1">Endosome</location>
    </subcellularLocation>
</comment>
<protein>
    <recommendedName>
        <fullName evidence="8">VPS37 C-terminal domain-containing protein</fullName>
    </recommendedName>
</protein>
<evidence type="ECO:0000256" key="1">
    <source>
        <dbReference type="ARBA" id="ARBA00004177"/>
    </source>
</evidence>
<evidence type="ECO:0000313" key="10">
    <source>
        <dbReference type="Proteomes" id="UP001169217"/>
    </source>
</evidence>
<dbReference type="PROSITE" id="PS51314">
    <property type="entry name" value="VPS37_C"/>
    <property type="match status" value="1"/>
</dbReference>
<evidence type="ECO:0000256" key="4">
    <source>
        <dbReference type="ARBA" id="ARBA00022753"/>
    </source>
</evidence>
<evidence type="ECO:0000256" key="6">
    <source>
        <dbReference type="PROSITE-ProRule" id="PRU00646"/>
    </source>
</evidence>
<keyword evidence="5 6" id="KW-0653">Protein transport</keyword>
<reference evidence="9" key="1">
    <citation type="submission" date="2023-04" db="EMBL/GenBank/DDBJ databases">
        <title>Colletotrichum limetticola genome sequence.</title>
        <authorList>
            <person name="Baroncelli R."/>
        </authorList>
    </citation>
    <scope>NUCLEOTIDE SEQUENCE</scope>
    <source>
        <strain evidence="9">KLA-Anderson</strain>
    </source>
</reference>
<dbReference type="Proteomes" id="UP001169217">
    <property type="component" value="Unassembled WGS sequence"/>
</dbReference>
<gene>
    <name evidence="9" type="ORF">CLIM01_07946</name>
</gene>
<feature type="region of interest" description="Disordered" evidence="7">
    <location>
        <begin position="1"/>
        <end position="50"/>
    </location>
</feature>
<dbReference type="PANTHER" id="PTHR13678:SF2">
    <property type="entry name" value="VACUOLAR PROTEIN SORTING-ASSOCIATED PROTEIN 37A"/>
    <property type="match status" value="1"/>
</dbReference>
<evidence type="ECO:0000256" key="2">
    <source>
        <dbReference type="ARBA" id="ARBA00007617"/>
    </source>
</evidence>
<evidence type="ECO:0000259" key="8">
    <source>
        <dbReference type="PROSITE" id="PS51314"/>
    </source>
</evidence>
<dbReference type="Pfam" id="PF07200">
    <property type="entry name" value="Mod_r"/>
    <property type="match status" value="1"/>
</dbReference>
<dbReference type="EMBL" id="JARUPT010000239">
    <property type="protein sequence ID" value="KAK0374699.1"/>
    <property type="molecule type" value="Genomic_DNA"/>
</dbReference>
<evidence type="ECO:0000256" key="5">
    <source>
        <dbReference type="ARBA" id="ARBA00022927"/>
    </source>
</evidence>
<keyword evidence="10" id="KW-1185">Reference proteome</keyword>
<dbReference type="InterPro" id="IPR037202">
    <property type="entry name" value="ESCRT_assembly_dom"/>
</dbReference>
<proteinExistence type="inferred from homology"/>
<evidence type="ECO:0000313" key="9">
    <source>
        <dbReference type="EMBL" id="KAK0374699.1"/>
    </source>
</evidence>
<organism evidence="9 10">
    <name type="scientific">Colletotrichum limetticola</name>
    <dbReference type="NCBI Taxonomy" id="1209924"/>
    <lineage>
        <taxon>Eukaryota</taxon>
        <taxon>Fungi</taxon>
        <taxon>Dikarya</taxon>
        <taxon>Ascomycota</taxon>
        <taxon>Pezizomycotina</taxon>
        <taxon>Sordariomycetes</taxon>
        <taxon>Hypocreomycetidae</taxon>
        <taxon>Glomerellales</taxon>
        <taxon>Glomerellaceae</taxon>
        <taxon>Colletotrichum</taxon>
        <taxon>Colletotrichum acutatum species complex</taxon>
    </lineage>
</organism>
<dbReference type="InterPro" id="IPR009851">
    <property type="entry name" value="Mod_r"/>
</dbReference>